<sequence>MTINLRPRQQRGQFERKPITYGHSVLGAPLVYFPAQIEDENTGLIIAGTHGDETTSIISLSCALRSIEQGLLRHHVILSMNPDGNQFGTRSNANGVDLNRNFASQNWQAGGTVYRWSTEEPERDVLIGTGGRGNSEPETQALCQLIEKLSPAWVVSLHEPLACIDDPSHSSLAKWLSDRMDLPMVDDVGYDTPGSFGSWCSERDLLCVTIELPAISADLAFDQYLDVLVALLTTSPR</sequence>
<keyword evidence="1" id="KW-0862">Zinc</keyword>
<dbReference type="OrthoDB" id="9779324at2"/>
<keyword evidence="1" id="KW-0121">Carboxypeptidase</keyword>
<comment type="function">
    <text evidence="1">Involved in muropeptide degradation. Catalyzes the hydrolysis of the gamma-D-glutamyl-diaminopimelic acid (gamma-D-Glu-Dap) amide bond in the murein tripeptide L-alanyl-gamma-D-glutamyl-meso-diaminopimelic acid, leading to the formation of L-Ala-gamma-D-Glu and Dap.</text>
</comment>
<dbReference type="GO" id="GO:0008270">
    <property type="term" value="F:zinc ion binding"/>
    <property type="evidence" value="ECO:0007669"/>
    <property type="project" value="UniProtKB-UniRule"/>
</dbReference>
<dbReference type="GO" id="GO:0009253">
    <property type="term" value="P:peptidoglycan catabolic process"/>
    <property type="evidence" value="ECO:0007669"/>
    <property type="project" value="UniProtKB-UniRule"/>
</dbReference>
<dbReference type="EMBL" id="AJYK02000024">
    <property type="protein sequence ID" value="OEF28171.1"/>
    <property type="molecule type" value="Genomic_DNA"/>
</dbReference>
<feature type="binding site" evidence="1">
    <location>
        <position position="158"/>
    </location>
    <ligand>
        <name>Zn(2+)</name>
        <dbReference type="ChEBI" id="CHEBI:29105"/>
        <note>catalytic</note>
    </ligand>
</feature>
<dbReference type="GO" id="GO:0005737">
    <property type="term" value="C:cytoplasm"/>
    <property type="evidence" value="ECO:0007669"/>
    <property type="project" value="UniProtKB-SubCell"/>
</dbReference>
<dbReference type="GO" id="GO:0071555">
    <property type="term" value="P:cell wall organization"/>
    <property type="evidence" value="ECO:0007669"/>
    <property type="project" value="UniProtKB-KW"/>
</dbReference>
<dbReference type="AlphaFoldDB" id="A0A1E5E4W9"/>
<dbReference type="GO" id="GO:0006508">
    <property type="term" value="P:proteolysis"/>
    <property type="evidence" value="ECO:0007669"/>
    <property type="project" value="UniProtKB-KW"/>
</dbReference>
<comment type="similarity">
    <text evidence="1 2">Belongs to the peptidase M14 family.</text>
</comment>
<proteinExistence type="inferred from homology"/>
<comment type="caution">
    <text evidence="4">The sequence shown here is derived from an EMBL/GenBank/DDBJ whole genome shotgun (WGS) entry which is preliminary data.</text>
</comment>
<comment type="catalytic activity">
    <reaction evidence="1">
        <text>L-alanyl-gamma-D-glutamyl-meso-2,6-diaminopimelate + H2O = L-alanyl-D-glutamate + meso-2,6-diaminopimelate</text>
        <dbReference type="Rhea" id="RHEA:28398"/>
        <dbReference type="ChEBI" id="CHEBI:15377"/>
        <dbReference type="ChEBI" id="CHEBI:57791"/>
        <dbReference type="ChEBI" id="CHEBI:61395"/>
        <dbReference type="ChEBI" id="CHEBI:61401"/>
    </reaction>
</comment>
<dbReference type="GO" id="GO:0016998">
    <property type="term" value="P:cell wall macromolecule catabolic process"/>
    <property type="evidence" value="ECO:0007669"/>
    <property type="project" value="UniProtKB-UniPathway"/>
</dbReference>
<dbReference type="EC" id="3.4.17.-" evidence="1"/>
<evidence type="ECO:0000313" key="5">
    <source>
        <dbReference type="Proteomes" id="UP000094070"/>
    </source>
</evidence>
<comment type="cofactor">
    <cofactor evidence="1">
        <name>Zn(2+)</name>
        <dbReference type="ChEBI" id="CHEBI:29105"/>
    </cofactor>
    <text evidence="1">Binds 1 zinc ion per subunit.</text>
</comment>
<dbReference type="NCBIfam" id="NF007897">
    <property type="entry name" value="PRK10602.1"/>
    <property type="match status" value="1"/>
</dbReference>
<evidence type="ECO:0000256" key="2">
    <source>
        <dbReference type="PROSITE-ProRule" id="PRU01379"/>
    </source>
</evidence>
<dbReference type="InterPro" id="IPR043691">
    <property type="entry name" value="MpaA"/>
</dbReference>
<dbReference type="STRING" id="1188252.A1QC_05895"/>
<dbReference type="GO" id="GO:0061473">
    <property type="term" value="F:murein tripeptide carboxypeptidase activity"/>
    <property type="evidence" value="ECO:0007669"/>
    <property type="project" value="UniProtKB-UniRule"/>
</dbReference>
<dbReference type="GO" id="GO:0004040">
    <property type="term" value="F:amidase activity"/>
    <property type="evidence" value="ECO:0007669"/>
    <property type="project" value="InterPro"/>
</dbReference>
<comment type="pathway">
    <text evidence="1">Cell wall degradation; peptidoglycan degradation.</text>
</comment>
<dbReference type="Gene3D" id="3.40.630.10">
    <property type="entry name" value="Zn peptidases"/>
    <property type="match status" value="1"/>
</dbReference>
<feature type="domain" description="Peptidase M14" evidence="3">
    <location>
        <begin position="1"/>
        <end position="235"/>
    </location>
</feature>
<accession>A0A1E5E4W9</accession>
<dbReference type="Pfam" id="PF00246">
    <property type="entry name" value="Peptidase_M14"/>
    <property type="match status" value="1"/>
</dbReference>
<keyword evidence="1" id="KW-0479">Metal-binding</keyword>
<dbReference type="PROSITE" id="PS52035">
    <property type="entry name" value="PEPTIDASE_M14"/>
    <property type="match status" value="1"/>
</dbReference>
<dbReference type="UniPathway" id="UPA00549"/>
<keyword evidence="1" id="KW-0961">Cell wall biogenesis/degradation</keyword>
<keyword evidence="5" id="KW-1185">Reference proteome</keyword>
<keyword evidence="1" id="KW-0645">Protease</keyword>
<reference evidence="4 5" key="1">
    <citation type="journal article" date="2012" name="Science">
        <title>Ecological populations of bacteria act as socially cohesive units of antibiotic production and resistance.</title>
        <authorList>
            <person name="Cordero O.X."/>
            <person name="Wildschutte H."/>
            <person name="Kirkup B."/>
            <person name="Proehl S."/>
            <person name="Ngo L."/>
            <person name="Hussain F."/>
            <person name="Le Roux F."/>
            <person name="Mincer T."/>
            <person name="Polz M.F."/>
        </authorList>
    </citation>
    <scope>NUCLEOTIDE SEQUENCE [LARGE SCALE GENOMIC DNA]</scope>
    <source>
        <strain evidence="4 5">1S-45</strain>
    </source>
</reference>
<feature type="binding site" evidence="1">
    <location>
        <position position="53"/>
    </location>
    <ligand>
        <name>Zn(2+)</name>
        <dbReference type="ChEBI" id="CHEBI:29105"/>
        <note>catalytic</note>
    </ligand>
</feature>
<evidence type="ECO:0000259" key="3">
    <source>
        <dbReference type="PROSITE" id="PS52035"/>
    </source>
</evidence>
<comment type="subcellular location">
    <subcellularLocation>
        <location evidence="1">Cytoplasm</location>
    </subcellularLocation>
</comment>
<dbReference type="eggNOG" id="COG2866">
    <property type="taxonomic scope" value="Bacteria"/>
</dbReference>
<keyword evidence="1" id="KW-0378">Hydrolase</keyword>
<dbReference type="Proteomes" id="UP000094070">
    <property type="component" value="Unassembled WGS sequence"/>
</dbReference>
<evidence type="ECO:0000313" key="4">
    <source>
        <dbReference type="EMBL" id="OEF28171.1"/>
    </source>
</evidence>
<dbReference type="SUPFAM" id="SSF53187">
    <property type="entry name" value="Zn-dependent exopeptidases"/>
    <property type="match status" value="1"/>
</dbReference>
<feature type="binding site" evidence="1">
    <location>
        <position position="50"/>
    </location>
    <ligand>
        <name>Zn(2+)</name>
        <dbReference type="ChEBI" id="CHEBI:29105"/>
        <note>catalytic</note>
    </ligand>
</feature>
<dbReference type="InterPro" id="IPR000834">
    <property type="entry name" value="Peptidase_M14"/>
</dbReference>
<organism evidence="4 5">
    <name type="scientific">Vibrio rumoiensis 1S-45</name>
    <dbReference type="NCBI Taxonomy" id="1188252"/>
    <lineage>
        <taxon>Bacteria</taxon>
        <taxon>Pseudomonadati</taxon>
        <taxon>Pseudomonadota</taxon>
        <taxon>Gammaproteobacteria</taxon>
        <taxon>Vibrionales</taxon>
        <taxon>Vibrionaceae</taxon>
        <taxon>Vibrio</taxon>
    </lineage>
</organism>
<comment type="subunit">
    <text evidence="1">Homodimer.</text>
</comment>
<keyword evidence="1" id="KW-0963">Cytoplasm</keyword>
<dbReference type="HAMAP" id="MF_02211">
    <property type="entry name" value="MpaA_carboxypeptidase"/>
    <property type="match status" value="1"/>
</dbReference>
<protein>
    <recommendedName>
        <fullName evidence="1">Murein peptide amidase A</fullName>
        <ecNumber evidence="1">3.4.17.-</ecNumber>
    </recommendedName>
    <alternativeName>
        <fullName evidence="1">Gamma-D-Glu-Dap amidase</fullName>
    </alternativeName>
    <alternativeName>
        <fullName evidence="1">Zinc metallocarboxypeptidase MpaA</fullName>
    </alternativeName>
</protein>
<gene>
    <name evidence="1" type="primary">mpaA</name>
    <name evidence="4" type="ORF">A1QC_05895</name>
</gene>
<feature type="active site" description="Proton donor/acceptor" evidence="2">
    <location>
        <position position="211"/>
    </location>
</feature>
<keyword evidence="1" id="KW-0482">Metalloprotease</keyword>
<evidence type="ECO:0000256" key="1">
    <source>
        <dbReference type="HAMAP-Rule" id="MF_02211"/>
    </source>
</evidence>
<name>A0A1E5E4W9_9VIBR</name>